<sequence length="58" mass="6629">MISGLEQSYKKNTENALAVVKLLLEGKTVEEISEKLHLPPKKVIEIKEMFESMNNKLN</sequence>
<dbReference type="AlphaFoldDB" id="A0A679FQX9"/>
<reference evidence="2" key="1">
    <citation type="journal article" date="2020" name="Microbiol. Resour. Announc.">
        <title>Complete Genome Sequence of Geobacillus sp. Strain E55-1, Isolated from Mine Geyser in Japan.</title>
        <authorList>
            <person name="Miyazaki K."/>
            <person name="Hase E."/>
            <person name="Tokito N."/>
        </authorList>
    </citation>
    <scope>NUCLEOTIDE SEQUENCE [LARGE SCALE GENOMIC DNA]</scope>
    <source>
        <strain evidence="2">E55-1</strain>
    </source>
</reference>
<evidence type="ECO:0000313" key="1">
    <source>
        <dbReference type="EMBL" id="BBW97015.1"/>
    </source>
</evidence>
<name>A0A679FQX9_9BACL</name>
<gene>
    <name evidence="1" type="ORF">GsuE55_18480</name>
</gene>
<protein>
    <recommendedName>
        <fullName evidence="3">HTH luxR-type domain-containing protein</fullName>
    </recommendedName>
</protein>
<organism evidence="1 2">
    <name type="scientific">Geobacillus subterraneus</name>
    <dbReference type="NCBI Taxonomy" id="129338"/>
    <lineage>
        <taxon>Bacteria</taxon>
        <taxon>Bacillati</taxon>
        <taxon>Bacillota</taxon>
        <taxon>Bacilli</taxon>
        <taxon>Bacillales</taxon>
        <taxon>Anoxybacillaceae</taxon>
        <taxon>Geobacillus</taxon>
    </lineage>
</organism>
<evidence type="ECO:0000313" key="2">
    <source>
        <dbReference type="Proteomes" id="UP000501421"/>
    </source>
</evidence>
<dbReference type="Proteomes" id="UP000501421">
    <property type="component" value="Chromosome"/>
</dbReference>
<evidence type="ECO:0008006" key="3">
    <source>
        <dbReference type="Google" id="ProtNLM"/>
    </source>
</evidence>
<keyword evidence="2" id="KW-1185">Reference proteome</keyword>
<accession>A0A679FQX9</accession>
<proteinExistence type="predicted"/>
<dbReference type="EMBL" id="AP022557">
    <property type="protein sequence ID" value="BBW97015.1"/>
    <property type="molecule type" value="Genomic_DNA"/>
</dbReference>